<dbReference type="GO" id="GO:0005886">
    <property type="term" value="C:plasma membrane"/>
    <property type="evidence" value="ECO:0007669"/>
    <property type="project" value="UniProtKB-SubCell"/>
</dbReference>
<dbReference type="InterPro" id="IPR051311">
    <property type="entry name" value="DedA_domain"/>
</dbReference>
<organism evidence="8 9">
    <name type="scientific">Donghicola eburneus</name>
    <dbReference type="NCBI Taxonomy" id="393278"/>
    <lineage>
        <taxon>Bacteria</taxon>
        <taxon>Pseudomonadati</taxon>
        <taxon>Pseudomonadota</taxon>
        <taxon>Alphaproteobacteria</taxon>
        <taxon>Rhodobacterales</taxon>
        <taxon>Roseobacteraceae</taxon>
        <taxon>Donghicola</taxon>
    </lineage>
</organism>
<sequence>MTESFFALITDYGVWIILASTYLSCLLVPIPSSMMMLAGGALVSVGDLVLWQVVLAAYAGAVLGDQSGFAIGQRSSKLLAQFTSDKPKRKALFTKAQKVVDTSGGIGVFFSTWLFAPLGPWVNIAAGAASMRWLRFTLWDAAGELVWVSIYIGLGYSFATSLSSIAEIASNAIGFVTAALIAILLGRWLLHRSV</sequence>
<feature type="domain" description="VTT" evidence="7">
    <location>
        <begin position="30"/>
        <end position="157"/>
    </location>
</feature>
<dbReference type="Pfam" id="PF09335">
    <property type="entry name" value="VTT_dom"/>
    <property type="match status" value="1"/>
</dbReference>
<evidence type="ECO:0000256" key="3">
    <source>
        <dbReference type="ARBA" id="ARBA00022692"/>
    </source>
</evidence>
<dbReference type="AlphaFoldDB" id="A0A1M4N0H6"/>
<evidence type="ECO:0000256" key="2">
    <source>
        <dbReference type="ARBA" id="ARBA00022475"/>
    </source>
</evidence>
<keyword evidence="2" id="KW-1003">Cell membrane</keyword>
<name>A0A1M4N0H6_9RHOB</name>
<proteinExistence type="predicted"/>
<keyword evidence="4 6" id="KW-1133">Transmembrane helix</keyword>
<dbReference type="EMBL" id="FMJB01000055">
    <property type="protein sequence ID" value="SCM68360.1"/>
    <property type="molecule type" value="Genomic_DNA"/>
</dbReference>
<comment type="subcellular location">
    <subcellularLocation>
        <location evidence="1">Cell membrane</location>
        <topology evidence="1">Multi-pass membrane protein</topology>
    </subcellularLocation>
</comment>
<evidence type="ECO:0000313" key="9">
    <source>
        <dbReference type="Proteomes" id="UP000184085"/>
    </source>
</evidence>
<protein>
    <submittedName>
        <fullName evidence="8">Putative membrane-associated protein</fullName>
    </submittedName>
</protein>
<feature type="transmembrane region" description="Helical" evidence="6">
    <location>
        <begin position="172"/>
        <end position="190"/>
    </location>
</feature>
<evidence type="ECO:0000256" key="6">
    <source>
        <dbReference type="SAM" id="Phobius"/>
    </source>
</evidence>
<evidence type="ECO:0000256" key="4">
    <source>
        <dbReference type="ARBA" id="ARBA00022989"/>
    </source>
</evidence>
<feature type="transmembrane region" description="Helical" evidence="6">
    <location>
        <begin position="37"/>
        <end position="59"/>
    </location>
</feature>
<dbReference type="PANTHER" id="PTHR42709:SF6">
    <property type="entry name" value="UNDECAPRENYL PHOSPHATE TRANSPORTER A"/>
    <property type="match status" value="1"/>
</dbReference>
<feature type="transmembrane region" description="Helical" evidence="6">
    <location>
        <begin position="104"/>
        <end position="124"/>
    </location>
</feature>
<dbReference type="RefSeq" id="WP_072706984.1">
    <property type="nucleotide sequence ID" value="NZ_FMJB01000055.1"/>
</dbReference>
<evidence type="ECO:0000259" key="7">
    <source>
        <dbReference type="Pfam" id="PF09335"/>
    </source>
</evidence>
<keyword evidence="9" id="KW-1185">Reference proteome</keyword>
<dbReference type="PANTHER" id="PTHR42709">
    <property type="entry name" value="ALKALINE PHOSPHATASE LIKE PROTEIN"/>
    <property type="match status" value="1"/>
</dbReference>
<evidence type="ECO:0000313" key="8">
    <source>
        <dbReference type="EMBL" id="SCM68360.1"/>
    </source>
</evidence>
<evidence type="ECO:0000256" key="1">
    <source>
        <dbReference type="ARBA" id="ARBA00004651"/>
    </source>
</evidence>
<keyword evidence="3 6" id="KW-0812">Transmembrane</keyword>
<accession>A0A1M4N0H6</accession>
<dbReference type="InterPro" id="IPR032816">
    <property type="entry name" value="VTT_dom"/>
</dbReference>
<reference evidence="9" key="1">
    <citation type="submission" date="2016-09" db="EMBL/GenBank/DDBJ databases">
        <authorList>
            <person name="Wibberg D."/>
        </authorList>
    </citation>
    <scope>NUCLEOTIDE SEQUENCE [LARGE SCALE GENOMIC DNA]</scope>
</reference>
<evidence type="ECO:0000256" key="5">
    <source>
        <dbReference type="ARBA" id="ARBA00023136"/>
    </source>
</evidence>
<feature type="transmembrane region" description="Helical" evidence="6">
    <location>
        <begin position="145"/>
        <end position="166"/>
    </location>
</feature>
<dbReference type="Proteomes" id="UP000184085">
    <property type="component" value="Unassembled WGS sequence"/>
</dbReference>
<gene>
    <name evidence="8" type="ORF">KARMA_2578</name>
</gene>
<keyword evidence="5 6" id="KW-0472">Membrane</keyword>
<feature type="transmembrane region" description="Helical" evidence="6">
    <location>
        <begin position="12"/>
        <end position="30"/>
    </location>
</feature>